<dbReference type="Proteomes" id="UP000253664">
    <property type="component" value="Unassembled WGS sequence"/>
</dbReference>
<keyword evidence="2" id="KW-1185">Reference proteome</keyword>
<name>A0A367LEC4_9HYPO</name>
<dbReference type="EMBL" id="LKCN02000007">
    <property type="protein sequence ID" value="RCI12767.1"/>
    <property type="molecule type" value="Genomic_DNA"/>
</dbReference>
<comment type="caution">
    <text evidence="1">The sequence shown here is derived from an EMBL/GenBank/DDBJ whole genome shotgun (WGS) entry which is preliminary data.</text>
</comment>
<evidence type="ECO:0000313" key="1">
    <source>
        <dbReference type="EMBL" id="RCI12767.1"/>
    </source>
</evidence>
<organism evidence="1 2">
    <name type="scientific">Ophiocordyceps polyrhachis-furcata BCC 54312</name>
    <dbReference type="NCBI Taxonomy" id="1330021"/>
    <lineage>
        <taxon>Eukaryota</taxon>
        <taxon>Fungi</taxon>
        <taxon>Dikarya</taxon>
        <taxon>Ascomycota</taxon>
        <taxon>Pezizomycotina</taxon>
        <taxon>Sordariomycetes</taxon>
        <taxon>Hypocreomycetidae</taxon>
        <taxon>Hypocreales</taxon>
        <taxon>Ophiocordycipitaceae</taxon>
        <taxon>Ophiocordyceps</taxon>
    </lineage>
</organism>
<sequence>MNKADIIVPIIYGSGDDAVIEGDIIIHLAAHPTRNNGSPKIALMMVEAQTADVVLAADVDDGVARLETVRIAGADQRRVVVLRKHA</sequence>
<gene>
    <name evidence="1" type="ORF">L249_1042</name>
</gene>
<reference evidence="1 2" key="1">
    <citation type="journal article" date="2015" name="BMC Genomics">
        <title>Insights from the genome of Ophiocordyceps polyrhachis-furcata to pathogenicity and host specificity in insect fungi.</title>
        <authorList>
            <person name="Wichadakul D."/>
            <person name="Kobmoo N."/>
            <person name="Ingsriswang S."/>
            <person name="Tangphatsornruang S."/>
            <person name="Chantasingh D."/>
            <person name="Luangsa-ard J.J."/>
            <person name="Eurwilaichitr L."/>
        </authorList>
    </citation>
    <scope>NUCLEOTIDE SEQUENCE [LARGE SCALE GENOMIC DNA]</scope>
    <source>
        <strain evidence="1 2">BCC 54312</strain>
    </source>
</reference>
<dbReference type="AlphaFoldDB" id="A0A367LEC4"/>
<protein>
    <submittedName>
        <fullName evidence="1">Uncharacterized protein</fullName>
    </submittedName>
</protein>
<accession>A0A367LEC4</accession>
<proteinExistence type="predicted"/>
<evidence type="ECO:0000313" key="2">
    <source>
        <dbReference type="Proteomes" id="UP000253664"/>
    </source>
</evidence>